<dbReference type="Proteomes" id="UP000043764">
    <property type="component" value="Unassembled WGS sequence"/>
</dbReference>
<dbReference type="SUPFAM" id="SSF82057">
    <property type="entry name" value="Prokaryotic SH3-related domain"/>
    <property type="match status" value="1"/>
</dbReference>
<name>A0A0H5D3L4_9RHOB</name>
<dbReference type="InterPro" id="IPR013988">
    <property type="entry name" value="YjdM_C"/>
</dbReference>
<evidence type="ECO:0000313" key="2">
    <source>
        <dbReference type="EMBL" id="CRL11807.1"/>
    </source>
</evidence>
<organism evidence="2 3">
    <name type="scientific">Phaeobacter italicus</name>
    <dbReference type="NCBI Taxonomy" id="481446"/>
    <lineage>
        <taxon>Bacteria</taxon>
        <taxon>Pseudomonadati</taxon>
        <taxon>Pseudomonadota</taxon>
        <taxon>Alphaproteobacteria</taxon>
        <taxon>Rhodobacterales</taxon>
        <taxon>Roseobacteraceae</taxon>
        <taxon>Phaeobacter</taxon>
    </lineage>
</organism>
<dbReference type="EMBL" id="CVRL01000035">
    <property type="protein sequence ID" value="CRL11807.1"/>
    <property type="molecule type" value="Genomic_DNA"/>
</dbReference>
<dbReference type="AlphaFoldDB" id="A0A0H5D3L4"/>
<protein>
    <submittedName>
        <fullName evidence="2">Putative alkylphosphonate utilization operon protein PhnA</fullName>
    </submittedName>
</protein>
<dbReference type="RefSeq" id="WP_050673734.1">
    <property type="nucleotide sequence ID" value="NZ_CVRL01000035.1"/>
</dbReference>
<sequence>MPTCALCAADAPLVTHTVSGAPADQDGDAVLCATCLAAAQGAPDPAHLRCLASSMWSEQPAVQVLSARLLAQLSDQDWARDLADQLWLEDDMRAWVEATDNSAAGAHRDSNGTELVAGDTVVLIKDLPVKGAGFTAKRGTAVRGISLVADNPEHIEGRVEGQRIVILTKFVKKK</sequence>
<accession>A0A0H5D3L4</accession>
<reference evidence="3" key="1">
    <citation type="submission" date="2015-05" db="EMBL/GenBank/DDBJ databases">
        <authorList>
            <person name="Rodrigo-Torres Lidia"/>
            <person name="Arahal R.David."/>
        </authorList>
    </citation>
    <scope>NUCLEOTIDE SEQUENCE [LARGE SCALE GENOMIC DNA]</scope>
    <source>
        <strain evidence="3">CECT 7321</strain>
    </source>
</reference>
<proteinExistence type="predicted"/>
<dbReference type="Pfam" id="PF03831">
    <property type="entry name" value="YjdM"/>
    <property type="match status" value="1"/>
</dbReference>
<evidence type="ECO:0000259" key="1">
    <source>
        <dbReference type="Pfam" id="PF03831"/>
    </source>
</evidence>
<dbReference type="Gene3D" id="2.30.30.40">
    <property type="entry name" value="SH3 Domains"/>
    <property type="match status" value="1"/>
</dbReference>
<keyword evidence="3" id="KW-1185">Reference proteome</keyword>
<evidence type="ECO:0000313" key="3">
    <source>
        <dbReference type="Proteomes" id="UP000043764"/>
    </source>
</evidence>
<feature type="domain" description="Protein YjdM C-terminal" evidence="1">
    <location>
        <begin position="107"/>
        <end position="174"/>
    </location>
</feature>
<dbReference type="STRING" id="481446.NIT7645_03724"/>
<gene>
    <name evidence="2" type="ORF">NIT7321_02677</name>
</gene>